<gene>
    <name evidence="9" type="ORF">I6J18_03680</name>
</gene>
<dbReference type="GO" id="GO:0022857">
    <property type="term" value="F:transmembrane transporter activity"/>
    <property type="evidence" value="ECO:0007669"/>
    <property type="project" value="InterPro"/>
</dbReference>
<evidence type="ECO:0000313" key="10">
    <source>
        <dbReference type="Proteomes" id="UP000595254"/>
    </source>
</evidence>
<feature type="domain" description="YknX-like C-terminal permuted SH3-like" evidence="7">
    <location>
        <begin position="301"/>
        <end position="367"/>
    </location>
</feature>
<dbReference type="InterPro" id="IPR058638">
    <property type="entry name" value="HH_YknX-like"/>
</dbReference>
<dbReference type="PANTHER" id="PTHR32347">
    <property type="entry name" value="EFFLUX SYSTEM COMPONENT YKNX-RELATED"/>
    <property type="match status" value="1"/>
</dbReference>
<dbReference type="AlphaFoldDB" id="A0A974S125"/>
<dbReference type="GO" id="GO:0030313">
    <property type="term" value="C:cell envelope"/>
    <property type="evidence" value="ECO:0007669"/>
    <property type="project" value="UniProtKB-SubCell"/>
</dbReference>
<dbReference type="InterPro" id="IPR006143">
    <property type="entry name" value="RND_pump_MFP"/>
</dbReference>
<evidence type="ECO:0000256" key="2">
    <source>
        <dbReference type="ARBA" id="ARBA00009477"/>
    </source>
</evidence>
<name>A0A974S125_PERPY</name>
<dbReference type="GO" id="GO:0016020">
    <property type="term" value="C:membrane"/>
    <property type="evidence" value="ECO:0007669"/>
    <property type="project" value="InterPro"/>
</dbReference>
<dbReference type="InterPro" id="IPR058636">
    <property type="entry name" value="Beta-barrel_YknX"/>
</dbReference>
<dbReference type="PANTHER" id="PTHR32347:SF14">
    <property type="entry name" value="EFFLUX SYSTEM COMPONENT YKNX-RELATED"/>
    <property type="match status" value="1"/>
</dbReference>
<dbReference type="EMBL" id="CP068053">
    <property type="protein sequence ID" value="QQT01018.1"/>
    <property type="molecule type" value="Genomic_DNA"/>
</dbReference>
<evidence type="ECO:0000313" key="9">
    <source>
        <dbReference type="EMBL" id="QQT01018.1"/>
    </source>
</evidence>
<dbReference type="RefSeq" id="WP_040373925.1">
    <property type="nucleotide sequence ID" value="NZ_CP068053.1"/>
</dbReference>
<accession>A0A974S125</accession>
<comment type="similarity">
    <text evidence="2">Belongs to the membrane fusion protein (MFP) (TC 8.A.1) family.</text>
</comment>
<dbReference type="Pfam" id="PF25989">
    <property type="entry name" value="YknX_C"/>
    <property type="match status" value="1"/>
</dbReference>
<dbReference type="InterPro" id="IPR050465">
    <property type="entry name" value="UPF0194_transport"/>
</dbReference>
<feature type="coiled-coil region" evidence="4">
    <location>
        <begin position="100"/>
        <end position="134"/>
    </location>
</feature>
<evidence type="ECO:0000256" key="4">
    <source>
        <dbReference type="SAM" id="Coils"/>
    </source>
</evidence>
<evidence type="ECO:0000256" key="1">
    <source>
        <dbReference type="ARBA" id="ARBA00004196"/>
    </source>
</evidence>
<evidence type="ECO:0000259" key="8">
    <source>
        <dbReference type="Pfam" id="PF25990"/>
    </source>
</evidence>
<dbReference type="Pfam" id="PF25984">
    <property type="entry name" value="BSH_YknX"/>
    <property type="match status" value="1"/>
</dbReference>
<proteinExistence type="inferred from homology"/>
<organism evidence="9 10">
    <name type="scientific">Peribacillus psychrosaccharolyticus</name>
    <name type="common">Bacillus psychrosaccharolyticus</name>
    <dbReference type="NCBI Taxonomy" id="1407"/>
    <lineage>
        <taxon>Bacteria</taxon>
        <taxon>Bacillati</taxon>
        <taxon>Bacillota</taxon>
        <taxon>Bacilli</taxon>
        <taxon>Bacillales</taxon>
        <taxon>Bacillaceae</taxon>
        <taxon>Peribacillus</taxon>
    </lineage>
</organism>
<dbReference type="Pfam" id="PF25982">
    <property type="entry name" value="HH_YknX"/>
    <property type="match status" value="1"/>
</dbReference>
<keyword evidence="10" id="KW-1185">Reference proteome</keyword>
<protein>
    <submittedName>
        <fullName evidence="9">Efflux RND transporter periplasmic adaptor subunit</fullName>
    </submittedName>
</protein>
<feature type="domain" description="YknX-like alpha-helical hairpin" evidence="5">
    <location>
        <begin position="94"/>
        <end position="178"/>
    </location>
</feature>
<keyword evidence="3 4" id="KW-0175">Coiled coil</keyword>
<evidence type="ECO:0000259" key="6">
    <source>
        <dbReference type="Pfam" id="PF25984"/>
    </source>
</evidence>
<dbReference type="Proteomes" id="UP000595254">
    <property type="component" value="Chromosome"/>
</dbReference>
<reference evidence="9 10" key="1">
    <citation type="submission" date="2021-01" db="EMBL/GenBank/DDBJ databases">
        <title>FDA dAtabase for Regulatory Grade micrObial Sequences (FDA-ARGOS): Supporting development and validation of Infectious Disease Dx tests.</title>
        <authorList>
            <person name="Nelson B."/>
            <person name="Plummer A."/>
            <person name="Tallon L."/>
            <person name="Sadzewicz L."/>
            <person name="Zhao X."/>
            <person name="Boylan J."/>
            <person name="Ott S."/>
            <person name="Bowen H."/>
            <person name="Vavikolanu K."/>
            <person name="Mehta A."/>
            <person name="Aluvathingal J."/>
            <person name="Nadendla S."/>
            <person name="Myers T."/>
            <person name="Yan Y."/>
            <person name="Sichtig H."/>
        </authorList>
    </citation>
    <scope>NUCLEOTIDE SEQUENCE [LARGE SCALE GENOMIC DNA]</scope>
    <source>
        <strain evidence="9 10">FDAARGOS_1161</strain>
    </source>
</reference>
<sequence>MKKKVWVGISLTLVIILMIGISVYRQAFAGTPGIKAVTVQTENISSLLMIPGTVELESTQDIFYSAEMGEIKKIMVKEENIVKKGEVLATLENPQMELEYEQNELAMESAAIKINQLNQQAVDLKEKEKDSLKQLGKKETEKLIKPERQQLASEQKMANLDLKQLKLTQDMLRKQQKELSIISQITGTILQINQAQGLPGDTEPFIRIGNLDSMVVKGVLSEYDTLKVKKKQSVTLKSDAVSDKEWLGEISHIAALPDKNTTVQGSEQAVQYPITVQLKNNDILKPGFQLFMEIETESKKALVVPMESVFEEKGKQYVYKLKDKKAAKQEVTIGITAKDKLEVISGVSNQDRVAADAANVKNGMEVDIQ</sequence>
<dbReference type="Pfam" id="PF25990">
    <property type="entry name" value="Beta-barrel_YknX"/>
    <property type="match status" value="1"/>
</dbReference>
<dbReference type="InterPro" id="IPR058637">
    <property type="entry name" value="YknX-like_C"/>
</dbReference>
<feature type="domain" description="YknX-like beta-barrel" evidence="8">
    <location>
        <begin position="214"/>
        <end position="294"/>
    </location>
</feature>
<evidence type="ECO:0000259" key="7">
    <source>
        <dbReference type="Pfam" id="PF25989"/>
    </source>
</evidence>
<evidence type="ECO:0000256" key="3">
    <source>
        <dbReference type="ARBA" id="ARBA00023054"/>
    </source>
</evidence>
<dbReference type="InterPro" id="IPR058639">
    <property type="entry name" value="BSH_YknX-like"/>
</dbReference>
<dbReference type="NCBIfam" id="TIGR01730">
    <property type="entry name" value="RND_mfp"/>
    <property type="match status" value="1"/>
</dbReference>
<dbReference type="Gene3D" id="2.40.50.100">
    <property type="match status" value="1"/>
</dbReference>
<dbReference type="KEGG" id="ppsr:I6J18_03680"/>
<evidence type="ECO:0000259" key="5">
    <source>
        <dbReference type="Pfam" id="PF25982"/>
    </source>
</evidence>
<dbReference type="Gene3D" id="2.40.30.170">
    <property type="match status" value="1"/>
</dbReference>
<feature type="domain" description="YknX-like barrel-sandwich hybrid" evidence="6">
    <location>
        <begin position="60"/>
        <end position="209"/>
    </location>
</feature>
<dbReference type="Gene3D" id="2.40.420.20">
    <property type="match status" value="1"/>
</dbReference>
<comment type="subcellular location">
    <subcellularLocation>
        <location evidence="1">Cell envelope</location>
    </subcellularLocation>
</comment>